<dbReference type="SUPFAM" id="SSF111369">
    <property type="entry name" value="HlyD-like secretion proteins"/>
    <property type="match status" value="1"/>
</dbReference>
<dbReference type="Gene3D" id="2.40.50.100">
    <property type="match status" value="1"/>
</dbReference>
<dbReference type="Pfam" id="PF25954">
    <property type="entry name" value="Beta-barrel_RND_2"/>
    <property type="match status" value="1"/>
</dbReference>
<keyword evidence="1" id="KW-0175">Coiled coil</keyword>
<dbReference type="PANTHER" id="PTHR30469:SF33">
    <property type="entry name" value="SLR1207 PROTEIN"/>
    <property type="match status" value="1"/>
</dbReference>
<comment type="caution">
    <text evidence="3">The sequence shown here is derived from an EMBL/GenBank/DDBJ whole genome shotgun (WGS) entry which is preliminary data.</text>
</comment>
<dbReference type="AlphaFoldDB" id="A0A5S5C4P6"/>
<dbReference type="GO" id="GO:0015562">
    <property type="term" value="F:efflux transmembrane transporter activity"/>
    <property type="evidence" value="ECO:0007669"/>
    <property type="project" value="TreeGrafter"/>
</dbReference>
<evidence type="ECO:0000313" key="3">
    <source>
        <dbReference type="EMBL" id="TYP74287.1"/>
    </source>
</evidence>
<evidence type="ECO:0000313" key="4">
    <source>
        <dbReference type="Proteomes" id="UP000324376"/>
    </source>
</evidence>
<dbReference type="Gene3D" id="2.40.30.170">
    <property type="match status" value="1"/>
</dbReference>
<keyword evidence="4" id="KW-1185">Reference proteome</keyword>
<organism evidence="3 4">
    <name type="scientific">Aquimarina intermedia</name>
    <dbReference type="NCBI Taxonomy" id="350814"/>
    <lineage>
        <taxon>Bacteria</taxon>
        <taxon>Pseudomonadati</taxon>
        <taxon>Bacteroidota</taxon>
        <taxon>Flavobacteriia</taxon>
        <taxon>Flavobacteriales</taxon>
        <taxon>Flavobacteriaceae</taxon>
        <taxon>Aquimarina</taxon>
    </lineage>
</organism>
<feature type="coiled-coil region" evidence="1">
    <location>
        <begin position="153"/>
        <end position="180"/>
    </location>
</feature>
<dbReference type="InterPro" id="IPR058792">
    <property type="entry name" value="Beta-barrel_RND_2"/>
</dbReference>
<dbReference type="Proteomes" id="UP000324376">
    <property type="component" value="Unassembled WGS sequence"/>
</dbReference>
<dbReference type="EMBL" id="VNHU01000004">
    <property type="protein sequence ID" value="TYP74287.1"/>
    <property type="molecule type" value="Genomic_DNA"/>
</dbReference>
<name>A0A5S5C4P6_9FLAO</name>
<feature type="domain" description="CusB-like beta-barrel" evidence="2">
    <location>
        <begin position="234"/>
        <end position="304"/>
    </location>
</feature>
<sequence length="361" mass="40907">MNRTFCIFFLLLNLHLSCAHKKEAIFPSRGLITESVYSSVTVQPDSLYQAYATVQGILDANLVEEGDLVSKNEAILKITNTAPRLNAENAALTYQLAKENYQGNAQLLKTLKNEIEAATLKINNDSINYYRQKNLWNQSIGSKIEYDTKYLTYQLSSNTLKQLKTKYQQTKNELSTQVKQSKNLYENATVLLKDHTIVSKIDGKVYATYKNPGELVNTMEPLATIGNATVFVLEMLVDEVDIVKIKKGQSVLVTLDAYNQKVFEASVHKIYPKKDQRNQTFTVEAYFKNHPEILYPGLSGEANIIIASKDNSLYIPKEYLIENQRVSTENGEIKIVKGIENMEYVEIVSGLEETTQIYKPD</sequence>
<evidence type="ECO:0000256" key="1">
    <source>
        <dbReference type="SAM" id="Coils"/>
    </source>
</evidence>
<dbReference type="GO" id="GO:1990281">
    <property type="term" value="C:efflux pump complex"/>
    <property type="evidence" value="ECO:0007669"/>
    <property type="project" value="TreeGrafter"/>
</dbReference>
<dbReference type="OrthoDB" id="869610at2"/>
<dbReference type="RefSeq" id="WP_148782405.1">
    <property type="nucleotide sequence ID" value="NZ_VNHU01000004.1"/>
</dbReference>
<dbReference type="PANTHER" id="PTHR30469">
    <property type="entry name" value="MULTIDRUG RESISTANCE PROTEIN MDTA"/>
    <property type="match status" value="1"/>
</dbReference>
<evidence type="ECO:0000259" key="2">
    <source>
        <dbReference type="Pfam" id="PF25954"/>
    </source>
</evidence>
<gene>
    <name evidence="3" type="ORF">BD809_104105</name>
</gene>
<accession>A0A5S5C4P6</accession>
<reference evidence="3 4" key="1">
    <citation type="submission" date="2019-07" db="EMBL/GenBank/DDBJ databases">
        <title>Genomic Encyclopedia of Archaeal and Bacterial Type Strains, Phase II (KMG-II): from individual species to whole genera.</title>
        <authorList>
            <person name="Goeker M."/>
        </authorList>
    </citation>
    <scope>NUCLEOTIDE SEQUENCE [LARGE SCALE GENOMIC DNA]</scope>
    <source>
        <strain evidence="3 4">DSM 17527</strain>
    </source>
</reference>
<protein>
    <submittedName>
        <fullName evidence="3">Multidrug efflux pump subunit AcrA (Membrane-fusion protein)</fullName>
    </submittedName>
</protein>
<proteinExistence type="predicted"/>